<keyword evidence="7" id="KW-0812">Transmembrane</keyword>
<keyword evidence="9" id="KW-0472">Membrane</keyword>
<evidence type="ECO:0000256" key="4">
    <source>
        <dbReference type="ARBA" id="ARBA00022448"/>
    </source>
</evidence>
<dbReference type="Proteomes" id="UP000244906">
    <property type="component" value="Unassembled WGS sequence"/>
</dbReference>
<dbReference type="Pfam" id="PF01203">
    <property type="entry name" value="T2SSN"/>
    <property type="match status" value="1"/>
</dbReference>
<dbReference type="InterPro" id="IPR000645">
    <property type="entry name" value="T2SS_GspN_CS"/>
</dbReference>
<proteinExistence type="inferred from homology"/>
<evidence type="ECO:0000256" key="10">
    <source>
        <dbReference type="ARBA" id="ARBA00030772"/>
    </source>
</evidence>
<evidence type="ECO:0000313" key="11">
    <source>
        <dbReference type="EMBL" id="PVZ67601.1"/>
    </source>
</evidence>
<evidence type="ECO:0000256" key="6">
    <source>
        <dbReference type="ARBA" id="ARBA00022519"/>
    </source>
</evidence>
<evidence type="ECO:0000256" key="2">
    <source>
        <dbReference type="ARBA" id="ARBA00007208"/>
    </source>
</evidence>
<dbReference type="GO" id="GO:0015628">
    <property type="term" value="P:protein secretion by the type II secretion system"/>
    <property type="evidence" value="ECO:0007669"/>
    <property type="project" value="InterPro"/>
</dbReference>
<organism evidence="11 12">
    <name type="scientific">Pelagibaculum spongiae</name>
    <dbReference type="NCBI Taxonomy" id="2080658"/>
    <lineage>
        <taxon>Bacteria</taxon>
        <taxon>Pseudomonadati</taxon>
        <taxon>Pseudomonadota</taxon>
        <taxon>Gammaproteobacteria</taxon>
        <taxon>Oceanospirillales</taxon>
        <taxon>Pelagibaculum</taxon>
    </lineage>
</organism>
<dbReference type="PROSITE" id="PS01142">
    <property type="entry name" value="T2SP_N"/>
    <property type="match status" value="1"/>
</dbReference>
<keyword evidence="4" id="KW-0813">Transport</keyword>
<dbReference type="AlphaFoldDB" id="A0A2V1GRH2"/>
<evidence type="ECO:0000256" key="9">
    <source>
        <dbReference type="ARBA" id="ARBA00023136"/>
    </source>
</evidence>
<evidence type="ECO:0000256" key="7">
    <source>
        <dbReference type="ARBA" id="ARBA00022692"/>
    </source>
</evidence>
<sequence>MKQVIKYGLLGLLCYLVLLIATIPAAPVIYQIQQQVPRTFQAGGVSGTLWNGKIAQVVASGETLANIRWEVKPLSLFTGELAIKLRAGDKEEWLDSKVAVSFSGDVSVEDTQARLTFNRFRRFLPGGIDADGVFRLDLEHLALVNGKPESFKGELKWRQASLSTPLARPELGNLTLQLTGNGYGKGAKYQGTLKDDGGPLGVDIKLELSDLDKYKVKGMIEPRDNFDQPTRRLISGFLPSDNNGKLKVDQRGSLKTLQQFL</sequence>
<comment type="caution">
    <text evidence="11">The sequence shown here is derived from an EMBL/GenBank/DDBJ whole genome shotgun (WGS) entry which is preliminary data.</text>
</comment>
<accession>A0A2V1GRH2</accession>
<comment type="subcellular location">
    <subcellularLocation>
        <location evidence="1">Cell inner membrane</location>
    </subcellularLocation>
</comment>
<reference evidence="11 12" key="1">
    <citation type="submission" date="2018-04" db="EMBL/GenBank/DDBJ databases">
        <title>Thalassorhabdus spongiae gen. nov., sp. nov., isolated from a marine sponge in South-West Iceland.</title>
        <authorList>
            <person name="Knobloch S."/>
            <person name="Daussin A."/>
            <person name="Johannsson R."/>
            <person name="Marteinsson V.T."/>
        </authorList>
    </citation>
    <scope>NUCLEOTIDE SEQUENCE [LARGE SCALE GENOMIC DNA]</scope>
    <source>
        <strain evidence="11 12">Hp12</strain>
    </source>
</reference>
<evidence type="ECO:0000256" key="3">
    <source>
        <dbReference type="ARBA" id="ARBA00021563"/>
    </source>
</evidence>
<evidence type="ECO:0000313" key="12">
    <source>
        <dbReference type="Proteomes" id="UP000244906"/>
    </source>
</evidence>
<gene>
    <name evidence="11" type="ORF">DC094_14270</name>
</gene>
<dbReference type="OrthoDB" id="6118198at2"/>
<keyword evidence="5" id="KW-1003">Cell membrane</keyword>
<dbReference type="RefSeq" id="WP_116687797.1">
    <property type="nucleotide sequence ID" value="NZ_CAWNYD010000006.1"/>
</dbReference>
<evidence type="ECO:0000256" key="8">
    <source>
        <dbReference type="ARBA" id="ARBA00022927"/>
    </source>
</evidence>
<dbReference type="EMBL" id="QDDL01000006">
    <property type="protein sequence ID" value="PVZ67601.1"/>
    <property type="molecule type" value="Genomic_DNA"/>
</dbReference>
<dbReference type="GO" id="GO:0005886">
    <property type="term" value="C:plasma membrane"/>
    <property type="evidence" value="ECO:0007669"/>
    <property type="project" value="UniProtKB-SubCell"/>
</dbReference>
<keyword evidence="12" id="KW-1185">Reference proteome</keyword>
<comment type="similarity">
    <text evidence="2">Belongs to the GSP N family.</text>
</comment>
<evidence type="ECO:0000256" key="5">
    <source>
        <dbReference type="ARBA" id="ARBA00022475"/>
    </source>
</evidence>
<keyword evidence="8" id="KW-0653">Protein transport</keyword>
<dbReference type="InterPro" id="IPR022792">
    <property type="entry name" value="T2SS_protein-GspN"/>
</dbReference>
<name>A0A2V1GRH2_9GAMM</name>
<keyword evidence="6" id="KW-0997">Cell inner membrane</keyword>
<dbReference type="GO" id="GO:0015627">
    <property type="term" value="C:type II protein secretion system complex"/>
    <property type="evidence" value="ECO:0007669"/>
    <property type="project" value="InterPro"/>
</dbReference>
<evidence type="ECO:0000256" key="1">
    <source>
        <dbReference type="ARBA" id="ARBA00004533"/>
    </source>
</evidence>
<protein>
    <recommendedName>
        <fullName evidence="3">Type II secretion system protein N</fullName>
    </recommendedName>
    <alternativeName>
        <fullName evidence="10">General secretion pathway protein N</fullName>
    </alternativeName>
</protein>